<feature type="transmembrane region" description="Helical" evidence="1">
    <location>
        <begin position="52"/>
        <end position="72"/>
    </location>
</feature>
<evidence type="ECO:0000256" key="1">
    <source>
        <dbReference type="SAM" id="Phobius"/>
    </source>
</evidence>
<gene>
    <name evidence="2" type="ORF">AB0763_14085</name>
</gene>
<geneLocation type="plasmid" evidence="2">
    <name>p-HB236076</name>
</geneLocation>
<feature type="transmembrane region" description="Helical" evidence="1">
    <location>
        <begin position="106"/>
        <end position="126"/>
    </location>
</feature>
<organism evidence="2">
    <name type="scientific">Vibrio sp. HB236076</name>
    <dbReference type="NCBI Taxonomy" id="3232307"/>
    <lineage>
        <taxon>Bacteria</taxon>
        <taxon>Pseudomonadati</taxon>
        <taxon>Pseudomonadota</taxon>
        <taxon>Gammaproteobacteria</taxon>
        <taxon>Vibrionales</taxon>
        <taxon>Vibrionaceae</taxon>
        <taxon>Vibrio</taxon>
    </lineage>
</organism>
<keyword evidence="1" id="KW-0472">Membrane</keyword>
<sequence length="132" mass="14826">MIAKYIHIALLALTVSSPWLGFGQWVWLPYTGVLLIYLLLNRLTGMALEKVAMTSLIAACFMFIAGSIVFFADYISQQLAKPVADLDVVRQSRSVFEALVPTLGDLYHHMVIITAVFIIGRLFFLLRGPRQH</sequence>
<accession>A0AB39HJR6</accession>
<dbReference type="EMBL" id="CP162602">
    <property type="protein sequence ID" value="XDK26909.1"/>
    <property type="molecule type" value="Genomic_DNA"/>
</dbReference>
<name>A0AB39HJR6_9VIBR</name>
<feature type="transmembrane region" description="Helical" evidence="1">
    <location>
        <begin position="22"/>
        <end position="40"/>
    </location>
</feature>
<keyword evidence="1" id="KW-0812">Transmembrane</keyword>
<reference evidence="2" key="1">
    <citation type="submission" date="2024-07" db="EMBL/GenBank/DDBJ databases">
        <title>Genome Analysis of a Potential Novel Vibrio Species Secreting pH- and Thermo-stable Alginate Lyase and its Application in Producing Alginate Oligosaccharides.</title>
        <authorList>
            <person name="Huang H."/>
            <person name="Bao K."/>
        </authorList>
    </citation>
    <scope>NUCLEOTIDE SEQUENCE</scope>
    <source>
        <strain evidence="2">HB236076</strain>
        <plasmid evidence="2">p-HB236076</plasmid>
    </source>
</reference>
<proteinExistence type="predicted"/>
<dbReference type="AlphaFoldDB" id="A0AB39HJR6"/>
<keyword evidence="1" id="KW-1133">Transmembrane helix</keyword>
<protein>
    <submittedName>
        <fullName evidence="2">Uncharacterized protein</fullName>
    </submittedName>
</protein>
<dbReference type="RefSeq" id="WP_306099823.1">
    <property type="nucleotide sequence ID" value="NZ_CP162602.1"/>
</dbReference>
<evidence type="ECO:0000313" key="2">
    <source>
        <dbReference type="EMBL" id="XDK26909.1"/>
    </source>
</evidence>
<dbReference type="KEGG" id="vih:AB0763_14085"/>
<keyword evidence="2" id="KW-0614">Plasmid</keyword>